<keyword evidence="15" id="KW-0221">Differentiation</keyword>
<dbReference type="GO" id="GO:0007507">
    <property type="term" value="P:heart development"/>
    <property type="evidence" value="ECO:0007669"/>
    <property type="project" value="TreeGrafter"/>
</dbReference>
<evidence type="ECO:0000256" key="18">
    <source>
        <dbReference type="ARBA" id="ARBA00022989"/>
    </source>
</evidence>
<dbReference type="InterPro" id="IPR000719">
    <property type="entry name" value="Prot_kinase_dom"/>
</dbReference>
<keyword evidence="14 27" id="KW-0418">Kinase</keyword>
<evidence type="ECO:0000313" key="31">
    <source>
        <dbReference type="Proteomes" id="UP000324632"/>
    </source>
</evidence>
<dbReference type="Gene3D" id="2.10.60.10">
    <property type="entry name" value="CD59"/>
    <property type="match status" value="2"/>
</dbReference>
<comment type="catalytic activity">
    <reaction evidence="24">
        <text>L-seryl-[receptor-protein] + ATP = O-phospho-L-seryl-[receptor-protein] + ADP + H(+)</text>
        <dbReference type="Rhea" id="RHEA:18673"/>
        <dbReference type="Rhea" id="RHEA-COMP:11022"/>
        <dbReference type="Rhea" id="RHEA-COMP:11023"/>
        <dbReference type="ChEBI" id="CHEBI:15378"/>
        <dbReference type="ChEBI" id="CHEBI:29999"/>
        <dbReference type="ChEBI" id="CHEBI:30616"/>
        <dbReference type="ChEBI" id="CHEBI:83421"/>
        <dbReference type="ChEBI" id="CHEBI:456216"/>
        <dbReference type="EC" id="2.7.11.30"/>
    </reaction>
</comment>
<organism evidence="30 31">
    <name type="scientific">Triplophysa tibetana</name>
    <dbReference type="NCBI Taxonomy" id="1572043"/>
    <lineage>
        <taxon>Eukaryota</taxon>
        <taxon>Metazoa</taxon>
        <taxon>Chordata</taxon>
        <taxon>Craniata</taxon>
        <taxon>Vertebrata</taxon>
        <taxon>Euteleostomi</taxon>
        <taxon>Actinopterygii</taxon>
        <taxon>Neopterygii</taxon>
        <taxon>Teleostei</taxon>
        <taxon>Ostariophysi</taxon>
        <taxon>Cypriniformes</taxon>
        <taxon>Nemacheilidae</taxon>
        <taxon>Triplophysa</taxon>
    </lineage>
</organism>
<evidence type="ECO:0000256" key="24">
    <source>
        <dbReference type="ARBA" id="ARBA00047681"/>
    </source>
</evidence>
<evidence type="ECO:0000256" key="23">
    <source>
        <dbReference type="ARBA" id="ARBA00023211"/>
    </source>
</evidence>
<dbReference type="EC" id="2.7.11.30" evidence="27"/>
<dbReference type="SMART" id="SM00220">
    <property type="entry name" value="S_TKc"/>
    <property type="match status" value="1"/>
</dbReference>
<keyword evidence="9 27" id="KW-0812">Transmembrane</keyword>
<reference evidence="30 31" key="1">
    <citation type="journal article" date="2019" name="Mol. Ecol. Resour.">
        <title>Chromosome-level genome assembly of Triplophysa tibetana, a fish adapted to the harsh high-altitude environment of the Tibetan Plateau.</title>
        <authorList>
            <person name="Yang X."/>
            <person name="Liu H."/>
            <person name="Ma Z."/>
            <person name="Zou Y."/>
            <person name="Zou M."/>
            <person name="Mao Y."/>
            <person name="Li X."/>
            <person name="Wang H."/>
            <person name="Chen T."/>
            <person name="Wang W."/>
            <person name="Yang R."/>
        </authorList>
    </citation>
    <scope>NUCLEOTIDE SEQUENCE [LARGE SCALE GENOMIC DNA]</scope>
    <source>
        <strain evidence="30">TTIB1903HZAU</strain>
        <tissue evidence="30">Muscle</tissue>
    </source>
</reference>
<dbReference type="SUPFAM" id="SSF56112">
    <property type="entry name" value="Protein kinase-like (PK-like)"/>
    <property type="match status" value="1"/>
</dbReference>
<evidence type="ECO:0000256" key="12">
    <source>
        <dbReference type="ARBA" id="ARBA00022729"/>
    </source>
</evidence>
<evidence type="ECO:0000256" key="2">
    <source>
        <dbReference type="ARBA" id="ARBA00004285"/>
    </source>
</evidence>
<comment type="subcellular location">
    <subcellularLocation>
        <location evidence="1">Cell membrane</location>
        <topology evidence="1">Single-pass type I membrane protein</topology>
    </subcellularLocation>
    <subcellularLocation>
        <location evidence="2">Membrane raft</location>
    </subcellularLocation>
    <subcellularLocation>
        <location evidence="27">Membrane</location>
        <topology evidence="27">Single-pass type I membrane protein</topology>
    </subcellularLocation>
</comment>
<dbReference type="Gene3D" id="3.30.200.20">
    <property type="entry name" value="Phosphorylase Kinase, domain 1"/>
    <property type="match status" value="1"/>
</dbReference>
<dbReference type="InterPro" id="IPR017441">
    <property type="entry name" value="Protein_kinase_ATP_BS"/>
</dbReference>
<evidence type="ECO:0000256" key="27">
    <source>
        <dbReference type="RuleBase" id="RU361271"/>
    </source>
</evidence>
<keyword evidence="5 27" id="KW-0723">Serine/threonine-protein kinase</keyword>
<keyword evidence="31" id="KW-1185">Reference proteome</keyword>
<evidence type="ECO:0000256" key="28">
    <source>
        <dbReference type="SAM" id="MobiDB-lite"/>
    </source>
</evidence>
<evidence type="ECO:0000256" key="22">
    <source>
        <dbReference type="ARBA" id="ARBA00023180"/>
    </source>
</evidence>
<evidence type="ECO:0000256" key="21">
    <source>
        <dbReference type="ARBA" id="ARBA00023170"/>
    </source>
</evidence>
<dbReference type="GO" id="GO:0046872">
    <property type="term" value="F:metal ion binding"/>
    <property type="evidence" value="ECO:0007669"/>
    <property type="project" value="UniProtKB-KW"/>
</dbReference>
<dbReference type="InterPro" id="IPR045860">
    <property type="entry name" value="Snake_toxin-like_sf"/>
</dbReference>
<dbReference type="GO" id="GO:0005886">
    <property type="term" value="C:plasma membrane"/>
    <property type="evidence" value="ECO:0007669"/>
    <property type="project" value="UniProtKB-SubCell"/>
</dbReference>
<dbReference type="InterPro" id="IPR008271">
    <property type="entry name" value="Ser/Thr_kinase_AS"/>
</dbReference>
<dbReference type="InterPro" id="IPR011009">
    <property type="entry name" value="Kinase-like_dom_sf"/>
</dbReference>
<evidence type="ECO:0000256" key="9">
    <source>
        <dbReference type="ARBA" id="ARBA00022692"/>
    </source>
</evidence>
<evidence type="ECO:0000256" key="16">
    <source>
        <dbReference type="ARBA" id="ARBA00022840"/>
    </source>
</evidence>
<keyword evidence="23 27" id="KW-0464">Manganese</keyword>
<evidence type="ECO:0000256" key="13">
    <source>
        <dbReference type="ARBA" id="ARBA00022741"/>
    </source>
</evidence>
<keyword evidence="22" id="KW-0325">Glycoprotein</keyword>
<dbReference type="InterPro" id="IPR015013">
    <property type="entry name" value="Transforming_GF_b_rcpt_2_ecto"/>
</dbReference>
<evidence type="ECO:0000256" key="5">
    <source>
        <dbReference type="ARBA" id="ARBA00022527"/>
    </source>
</evidence>
<comment type="catalytic activity">
    <reaction evidence="25 27">
        <text>L-threonyl-[receptor-protein] + ATP = O-phospho-L-threonyl-[receptor-protein] + ADP + H(+)</text>
        <dbReference type="Rhea" id="RHEA:44880"/>
        <dbReference type="Rhea" id="RHEA-COMP:11024"/>
        <dbReference type="Rhea" id="RHEA-COMP:11025"/>
        <dbReference type="ChEBI" id="CHEBI:15378"/>
        <dbReference type="ChEBI" id="CHEBI:30013"/>
        <dbReference type="ChEBI" id="CHEBI:30616"/>
        <dbReference type="ChEBI" id="CHEBI:61977"/>
        <dbReference type="ChEBI" id="CHEBI:456216"/>
        <dbReference type="EC" id="2.7.11.30"/>
    </reaction>
</comment>
<keyword evidence="17 27" id="KW-0460">Magnesium</keyword>
<feature type="transmembrane region" description="Helical" evidence="27">
    <location>
        <begin position="286"/>
        <end position="310"/>
    </location>
</feature>
<evidence type="ECO:0000256" key="7">
    <source>
        <dbReference type="ARBA" id="ARBA00022604"/>
    </source>
</evidence>
<comment type="caution">
    <text evidence="30">The sequence shown here is derived from an EMBL/GenBank/DDBJ whole genome shotgun (WGS) entry which is preliminary data.</text>
</comment>
<evidence type="ECO:0000256" key="1">
    <source>
        <dbReference type="ARBA" id="ARBA00004251"/>
    </source>
</evidence>
<evidence type="ECO:0000256" key="17">
    <source>
        <dbReference type="ARBA" id="ARBA00022842"/>
    </source>
</evidence>
<dbReference type="GO" id="GO:0030154">
    <property type="term" value="P:cell differentiation"/>
    <property type="evidence" value="ECO:0007669"/>
    <property type="project" value="UniProtKB-KW"/>
</dbReference>
<keyword evidence="4" id="KW-1003">Cell membrane</keyword>
<keyword evidence="20" id="KW-1015">Disulfide bond</keyword>
<dbReference type="EMBL" id="SOYY01000016">
    <property type="protein sequence ID" value="KAA0709960.1"/>
    <property type="molecule type" value="Genomic_DNA"/>
</dbReference>
<dbReference type="PROSITE" id="PS50011">
    <property type="entry name" value="PROTEIN_KINASE_DOM"/>
    <property type="match status" value="1"/>
</dbReference>
<dbReference type="PROSITE" id="PS00108">
    <property type="entry name" value="PROTEIN_KINASE_ST"/>
    <property type="match status" value="1"/>
</dbReference>
<evidence type="ECO:0000256" key="15">
    <source>
        <dbReference type="ARBA" id="ARBA00022782"/>
    </source>
</evidence>
<evidence type="ECO:0000256" key="6">
    <source>
        <dbReference type="ARBA" id="ARBA00022553"/>
    </source>
</evidence>
<evidence type="ECO:0000259" key="29">
    <source>
        <dbReference type="PROSITE" id="PS50011"/>
    </source>
</evidence>
<dbReference type="GO" id="GO:0043235">
    <property type="term" value="C:receptor complex"/>
    <property type="evidence" value="ECO:0007669"/>
    <property type="project" value="TreeGrafter"/>
</dbReference>
<dbReference type="Proteomes" id="UP000324632">
    <property type="component" value="Chromosome 16"/>
</dbReference>
<dbReference type="PROSITE" id="PS00107">
    <property type="entry name" value="PROTEIN_KINASE_ATP"/>
    <property type="match status" value="1"/>
</dbReference>
<evidence type="ECO:0000256" key="14">
    <source>
        <dbReference type="ARBA" id="ARBA00022777"/>
    </source>
</evidence>
<dbReference type="InterPro" id="IPR000333">
    <property type="entry name" value="TGFB_receptor"/>
</dbReference>
<dbReference type="Gene3D" id="1.10.510.10">
    <property type="entry name" value="Transferase(Phosphotransferase) domain 1"/>
    <property type="match status" value="1"/>
</dbReference>
<dbReference type="GO" id="GO:0005524">
    <property type="term" value="F:ATP binding"/>
    <property type="evidence" value="ECO:0007669"/>
    <property type="project" value="UniProtKB-UniRule"/>
</dbReference>
<dbReference type="GO" id="GO:0006915">
    <property type="term" value="P:apoptotic process"/>
    <property type="evidence" value="ECO:0007669"/>
    <property type="project" value="UniProtKB-KW"/>
</dbReference>
<dbReference type="GO" id="GO:0045121">
    <property type="term" value="C:membrane raft"/>
    <property type="evidence" value="ECO:0007669"/>
    <property type="project" value="UniProtKB-SubCell"/>
</dbReference>
<keyword evidence="6" id="KW-0597">Phosphoprotein</keyword>
<comment type="similarity">
    <text evidence="3 27">Belongs to the protein kinase superfamily. TKL Ser/Thr protein kinase family. TGFB receptor subfamily.</text>
</comment>
<dbReference type="PROSITE" id="PS51257">
    <property type="entry name" value="PROKAR_LIPOPROTEIN"/>
    <property type="match status" value="1"/>
</dbReference>
<feature type="domain" description="Protein kinase" evidence="29">
    <location>
        <begin position="348"/>
        <end position="644"/>
    </location>
</feature>
<evidence type="ECO:0000256" key="3">
    <source>
        <dbReference type="ARBA" id="ARBA00009605"/>
    </source>
</evidence>
<keyword evidence="12" id="KW-0732">Signal</keyword>
<dbReference type="CDD" id="cd14055">
    <property type="entry name" value="STKc_TGFbR2_like"/>
    <property type="match status" value="1"/>
</dbReference>
<evidence type="ECO:0000256" key="4">
    <source>
        <dbReference type="ARBA" id="ARBA00022475"/>
    </source>
</evidence>
<comment type="cofactor">
    <cofactor evidence="27">
        <name>Mg(2+)</name>
        <dbReference type="ChEBI" id="CHEBI:18420"/>
    </cofactor>
    <cofactor evidence="27">
        <name>Mn(2+)</name>
        <dbReference type="ChEBI" id="CHEBI:29035"/>
    </cofactor>
</comment>
<feature type="binding site" evidence="26">
    <location>
        <position position="382"/>
    </location>
    <ligand>
        <name>ATP</name>
        <dbReference type="ChEBI" id="CHEBI:30616"/>
    </ligand>
</feature>
<dbReference type="FunFam" id="3.30.200.20:FF:000213">
    <property type="entry name" value="TGF-beta receptor type-2"/>
    <property type="match status" value="1"/>
</dbReference>
<accession>A0A5A9NJJ7</accession>
<protein>
    <recommendedName>
        <fullName evidence="27">Serine/threonine-protein kinase receptor</fullName>
        <ecNumber evidence="27">2.7.11.30</ecNumber>
    </recommendedName>
</protein>
<sequence>MSCRRSESLLYKRSDQTDGTRIGCVMGFGSLLLGCFLTSGASLVLHTANPHSVCRSCDPRAASCSGQYCTSNCNVSKICPNPEDVCAGVWWRDDGVVTIETMCHNPTRRLHGVMLKDFSSSGCLLTFTFKEGRDLRLCACTGHACNDRVLLDNQTTSRVEENKGPFQPHQLCRFCDIESTTCNTSGICEPTCNVQSVCETRREVCASSWRRVNGVSVVETVCHDPELQFHDQHLLDSNSSTCVMKPVKSSEDFYICSCNTELCNAKLIFPHTVVPAEEEKSGVEQMLLLVLVPLVICALVVVSFFYCYIISCHLKANKRKTTVTDMEAYTAIISDDNCLNHNTELLPIQLDVTVGKGRFSEVYRAKLKQNISGEPFQTVAVKIFPCEEYASWKTEREIFSDSDLRHENILHFLTAEERKAERQYWLITAYHERGNLQNFLSRNVVSWEELCRLGASLARGVAHLHSDQTACRRPKVPIVHRDLKSTNVLVRTDLTCCLCDFGLSLRLDNSMSPEKLANSGQVGTARYMAPEVLESRMDLENIESFKQADVYSMSLILWEIMSRCSVIGDVREYKPPFGTFGERPCVDSMKDHVIRDQLRPEIPATWNSHMGIAFLSSTIKECWDHEPESRLTAQCVVERFDDIISCAVLLPDSSQQKSPNSSEERISCHSIQS</sequence>
<keyword evidence="11 27" id="KW-0479">Metal-binding</keyword>
<dbReference type="PANTHER" id="PTHR23255:SF55">
    <property type="entry name" value="TGF-BETA RECEPTOR TYPE-2"/>
    <property type="match status" value="1"/>
</dbReference>
<keyword evidence="18 27" id="KW-1133">Transmembrane helix</keyword>
<feature type="transmembrane region" description="Helical" evidence="27">
    <location>
        <begin position="21"/>
        <end position="45"/>
    </location>
</feature>
<name>A0A5A9NJJ7_9TELE</name>
<dbReference type="GO" id="GO:0071363">
    <property type="term" value="P:cellular response to growth factor stimulus"/>
    <property type="evidence" value="ECO:0007669"/>
    <property type="project" value="TreeGrafter"/>
</dbReference>
<dbReference type="PANTHER" id="PTHR23255">
    <property type="entry name" value="TRANSFORMING GROWTH FACTOR-BETA RECEPTOR TYPE I AND II"/>
    <property type="match status" value="1"/>
</dbReference>
<proteinExistence type="inferred from homology"/>
<keyword evidence="7" id="KW-0341">Growth regulation</keyword>
<keyword evidence="16 26" id="KW-0067">ATP-binding</keyword>
<evidence type="ECO:0000256" key="26">
    <source>
        <dbReference type="PROSITE-ProRule" id="PRU10141"/>
    </source>
</evidence>
<dbReference type="GO" id="GO:0005026">
    <property type="term" value="F:transforming growth factor beta receptor activity, type II"/>
    <property type="evidence" value="ECO:0007669"/>
    <property type="project" value="InterPro"/>
</dbReference>
<keyword evidence="13 26" id="KW-0547">Nucleotide-binding</keyword>
<keyword evidence="10" id="KW-0053">Apoptosis</keyword>
<comment type="caution">
    <text evidence="27">Lacks conserved residue(s) required for the propagation of feature annotation.</text>
</comment>
<dbReference type="CDD" id="cd23538">
    <property type="entry name" value="TFP_LU_ECD_TGFR2"/>
    <property type="match status" value="2"/>
</dbReference>
<dbReference type="Pfam" id="PF08917">
    <property type="entry name" value="ecTbetaR2"/>
    <property type="match status" value="2"/>
</dbReference>
<keyword evidence="8 27" id="KW-0808">Transferase</keyword>
<dbReference type="PRINTS" id="PR00653">
    <property type="entry name" value="ACTIVIN2R"/>
</dbReference>
<keyword evidence="19 27" id="KW-0472">Membrane</keyword>
<dbReference type="AlphaFoldDB" id="A0A5A9NJJ7"/>
<keyword evidence="21 27" id="KW-0675">Receptor</keyword>
<dbReference type="InterPro" id="IPR001245">
    <property type="entry name" value="Ser-Thr/Tyr_kinase_cat_dom"/>
</dbReference>
<evidence type="ECO:0000256" key="11">
    <source>
        <dbReference type="ARBA" id="ARBA00022723"/>
    </source>
</evidence>
<evidence type="ECO:0000256" key="20">
    <source>
        <dbReference type="ARBA" id="ARBA00023157"/>
    </source>
</evidence>
<feature type="region of interest" description="Disordered" evidence="28">
    <location>
        <begin position="653"/>
        <end position="673"/>
    </location>
</feature>
<evidence type="ECO:0000256" key="19">
    <source>
        <dbReference type="ARBA" id="ARBA00023136"/>
    </source>
</evidence>
<dbReference type="SUPFAM" id="SSF57302">
    <property type="entry name" value="Snake toxin-like"/>
    <property type="match status" value="2"/>
</dbReference>
<dbReference type="Pfam" id="PF07714">
    <property type="entry name" value="PK_Tyr_Ser-Thr"/>
    <property type="match status" value="1"/>
</dbReference>
<evidence type="ECO:0000256" key="8">
    <source>
        <dbReference type="ARBA" id="ARBA00022679"/>
    </source>
</evidence>
<dbReference type="FunFam" id="1.10.510.10:FF:000260">
    <property type="entry name" value="TGF-beta receptor type-2"/>
    <property type="match status" value="1"/>
</dbReference>
<evidence type="ECO:0000256" key="25">
    <source>
        <dbReference type="ARBA" id="ARBA00048773"/>
    </source>
</evidence>
<evidence type="ECO:0000313" key="30">
    <source>
        <dbReference type="EMBL" id="KAA0709960.1"/>
    </source>
</evidence>
<evidence type="ECO:0000256" key="10">
    <source>
        <dbReference type="ARBA" id="ARBA00022703"/>
    </source>
</evidence>
<gene>
    <name evidence="30" type="ORF">E1301_Tti018075</name>
</gene>